<dbReference type="Gene3D" id="3.40.190.290">
    <property type="match status" value="1"/>
</dbReference>
<sequence>MPASTLARFQRITPQQLRAFEASARLLSVTQAARELFVSQPTVSVQLKELAETLGEPLFEQSGRQIRLTQAGKLLYQTVRELAGCWQRLESELAAIHGLVRGKLKIAAVTTAEYFVPDLLGPFARAYPGIEIELSVENRDRIVQRLSQGLDDLTVMMLPPAELDLDSQAFQTNNLIVIAPANHPLSNKKLRLNELSSERWLMREAGSGTRKVTAQFFAEQQFQPNIVMSLGSNEAIKHAVAAGLGIAVLSDLAVNQPAWSSTTNGLTTLDVAGFPIARQWYLVWRRDTPQSATARGFISYLQQQAKE</sequence>
<dbReference type="GO" id="GO:0003700">
    <property type="term" value="F:DNA-binding transcription factor activity"/>
    <property type="evidence" value="ECO:0007669"/>
    <property type="project" value="InterPro"/>
</dbReference>
<dbReference type="InterPro" id="IPR005119">
    <property type="entry name" value="LysR_subst-bd"/>
</dbReference>
<evidence type="ECO:0000259" key="5">
    <source>
        <dbReference type="PROSITE" id="PS50931"/>
    </source>
</evidence>
<dbReference type="PRINTS" id="PR00039">
    <property type="entry name" value="HTHLYSR"/>
</dbReference>
<protein>
    <submittedName>
        <fullName evidence="6">NdhF3 operon transcriptional regulator</fullName>
    </submittedName>
</protein>
<name>I9P3W0_9ALTE</name>
<dbReference type="RefSeq" id="WP_008984001.1">
    <property type="nucleotide sequence ID" value="NZ_AKKU01000011.1"/>
</dbReference>
<gene>
    <name evidence="6" type="ORF">AGRI_05412</name>
</gene>
<evidence type="ECO:0000256" key="3">
    <source>
        <dbReference type="ARBA" id="ARBA00023125"/>
    </source>
</evidence>
<dbReference type="STRING" id="1195246.AGRI_05412"/>
<organism evidence="6 7">
    <name type="scientific">Alishewanella agri BL06</name>
    <dbReference type="NCBI Taxonomy" id="1195246"/>
    <lineage>
        <taxon>Bacteria</taxon>
        <taxon>Pseudomonadati</taxon>
        <taxon>Pseudomonadota</taxon>
        <taxon>Gammaproteobacteria</taxon>
        <taxon>Alteromonadales</taxon>
        <taxon>Alteromonadaceae</taxon>
        <taxon>Alishewanella</taxon>
    </lineage>
</organism>
<keyword evidence="7" id="KW-1185">Reference proteome</keyword>
<dbReference type="Gene3D" id="1.10.10.10">
    <property type="entry name" value="Winged helix-like DNA-binding domain superfamily/Winged helix DNA-binding domain"/>
    <property type="match status" value="1"/>
</dbReference>
<keyword evidence="3" id="KW-0238">DNA-binding</keyword>
<dbReference type="eggNOG" id="COG0583">
    <property type="taxonomic scope" value="Bacteria"/>
</dbReference>
<evidence type="ECO:0000313" key="6">
    <source>
        <dbReference type="EMBL" id="EIW89514.1"/>
    </source>
</evidence>
<evidence type="ECO:0000256" key="1">
    <source>
        <dbReference type="ARBA" id="ARBA00009437"/>
    </source>
</evidence>
<accession>I9P3W0</accession>
<dbReference type="PANTHER" id="PTHR30126">
    <property type="entry name" value="HTH-TYPE TRANSCRIPTIONAL REGULATOR"/>
    <property type="match status" value="1"/>
</dbReference>
<dbReference type="SUPFAM" id="SSF53850">
    <property type="entry name" value="Periplasmic binding protein-like II"/>
    <property type="match status" value="1"/>
</dbReference>
<dbReference type="Pfam" id="PF03466">
    <property type="entry name" value="LysR_substrate"/>
    <property type="match status" value="1"/>
</dbReference>
<evidence type="ECO:0000256" key="4">
    <source>
        <dbReference type="ARBA" id="ARBA00023163"/>
    </source>
</evidence>
<proteinExistence type="inferred from homology"/>
<evidence type="ECO:0000256" key="2">
    <source>
        <dbReference type="ARBA" id="ARBA00023015"/>
    </source>
</evidence>
<dbReference type="EMBL" id="AKKU01000011">
    <property type="protein sequence ID" value="EIW89514.1"/>
    <property type="molecule type" value="Genomic_DNA"/>
</dbReference>
<dbReference type="InterPro" id="IPR036388">
    <property type="entry name" value="WH-like_DNA-bd_sf"/>
</dbReference>
<dbReference type="Pfam" id="PF00126">
    <property type="entry name" value="HTH_1"/>
    <property type="match status" value="1"/>
</dbReference>
<comment type="similarity">
    <text evidence="1">Belongs to the LysR transcriptional regulatory family.</text>
</comment>
<evidence type="ECO:0000313" key="7">
    <source>
        <dbReference type="Proteomes" id="UP000035062"/>
    </source>
</evidence>
<dbReference type="PROSITE" id="PS50931">
    <property type="entry name" value="HTH_LYSR"/>
    <property type="match status" value="1"/>
</dbReference>
<dbReference type="GO" id="GO:0000976">
    <property type="term" value="F:transcription cis-regulatory region binding"/>
    <property type="evidence" value="ECO:0007669"/>
    <property type="project" value="TreeGrafter"/>
</dbReference>
<keyword evidence="4" id="KW-0804">Transcription</keyword>
<keyword evidence="2" id="KW-0805">Transcription regulation</keyword>
<dbReference type="PANTHER" id="PTHR30126:SF5">
    <property type="entry name" value="HTH-TYPE TRANSCRIPTIONAL ACTIVATOR CMPR"/>
    <property type="match status" value="1"/>
</dbReference>
<feature type="domain" description="HTH lysR-type" evidence="5">
    <location>
        <begin position="12"/>
        <end position="69"/>
    </location>
</feature>
<comment type="caution">
    <text evidence="6">The sequence shown here is derived from an EMBL/GenBank/DDBJ whole genome shotgun (WGS) entry which is preliminary data.</text>
</comment>
<dbReference type="InterPro" id="IPR036390">
    <property type="entry name" value="WH_DNA-bd_sf"/>
</dbReference>
<dbReference type="AlphaFoldDB" id="I9P3W0"/>
<dbReference type="InterPro" id="IPR000847">
    <property type="entry name" value="LysR_HTH_N"/>
</dbReference>
<dbReference type="PATRIC" id="fig|1195246.3.peg.1070"/>
<reference evidence="6 7" key="1">
    <citation type="journal article" date="2012" name="J. Bacteriol.">
        <title>Genome Sequence of Pectin-Degrading Alishewanella agri, Isolated from Landfill Soil.</title>
        <authorList>
            <person name="Kim J."/>
            <person name="Jung J."/>
            <person name="Sung J.S."/>
            <person name="Chun J."/>
            <person name="Park W."/>
        </authorList>
    </citation>
    <scope>NUCLEOTIDE SEQUENCE [LARGE SCALE GENOMIC DNA]</scope>
    <source>
        <strain evidence="6 7">BL06</strain>
    </source>
</reference>
<dbReference type="SUPFAM" id="SSF46785">
    <property type="entry name" value="Winged helix' DNA-binding domain"/>
    <property type="match status" value="1"/>
</dbReference>
<dbReference type="Proteomes" id="UP000035062">
    <property type="component" value="Unassembled WGS sequence"/>
</dbReference>